<dbReference type="Proteomes" id="UP000008177">
    <property type="component" value="Unplaced contigs"/>
</dbReference>
<accession>G2Y526</accession>
<feature type="chain" id="PRO_5003440601" evidence="2">
    <location>
        <begin position="40"/>
        <end position="233"/>
    </location>
</feature>
<reference evidence="4" key="1">
    <citation type="journal article" date="2011" name="PLoS Genet.">
        <title>Genomic analysis of the necrotrophic fungal pathogens Sclerotinia sclerotiorum and Botrytis cinerea.</title>
        <authorList>
            <person name="Amselem J."/>
            <person name="Cuomo C.A."/>
            <person name="van Kan J.A."/>
            <person name="Viaud M."/>
            <person name="Benito E.P."/>
            <person name="Couloux A."/>
            <person name="Coutinho P.M."/>
            <person name="de Vries R.P."/>
            <person name="Dyer P.S."/>
            <person name="Fillinger S."/>
            <person name="Fournier E."/>
            <person name="Gout L."/>
            <person name="Hahn M."/>
            <person name="Kohn L."/>
            <person name="Lapalu N."/>
            <person name="Plummer K.M."/>
            <person name="Pradier J.M."/>
            <person name="Quevillon E."/>
            <person name="Sharon A."/>
            <person name="Simon A."/>
            <person name="ten Have A."/>
            <person name="Tudzynski B."/>
            <person name="Tudzynski P."/>
            <person name="Wincker P."/>
            <person name="Andrew M."/>
            <person name="Anthouard V."/>
            <person name="Beever R.E."/>
            <person name="Beffa R."/>
            <person name="Benoit I."/>
            <person name="Bouzid O."/>
            <person name="Brault B."/>
            <person name="Chen Z."/>
            <person name="Choquer M."/>
            <person name="Collemare J."/>
            <person name="Cotton P."/>
            <person name="Danchin E.G."/>
            <person name="Da Silva C."/>
            <person name="Gautier A."/>
            <person name="Giraud C."/>
            <person name="Giraud T."/>
            <person name="Gonzalez C."/>
            <person name="Grossetete S."/>
            <person name="Guldener U."/>
            <person name="Henrissat B."/>
            <person name="Howlett B.J."/>
            <person name="Kodira C."/>
            <person name="Kretschmer M."/>
            <person name="Lappartient A."/>
            <person name="Leroch M."/>
            <person name="Levis C."/>
            <person name="Mauceli E."/>
            <person name="Neuveglise C."/>
            <person name="Oeser B."/>
            <person name="Pearson M."/>
            <person name="Poulain J."/>
            <person name="Poussereau N."/>
            <person name="Quesneville H."/>
            <person name="Rascle C."/>
            <person name="Schumacher J."/>
            <person name="Segurens B."/>
            <person name="Sexton A."/>
            <person name="Silva E."/>
            <person name="Sirven C."/>
            <person name="Soanes D.M."/>
            <person name="Talbot N.J."/>
            <person name="Templeton M."/>
            <person name="Yandava C."/>
            <person name="Yarden O."/>
            <person name="Zeng Q."/>
            <person name="Rollins J.A."/>
            <person name="Lebrun M.H."/>
            <person name="Dickman M."/>
        </authorList>
    </citation>
    <scope>NUCLEOTIDE SEQUENCE [LARGE SCALE GENOMIC DNA]</scope>
    <source>
        <strain evidence="4">T4</strain>
    </source>
</reference>
<evidence type="ECO:0000313" key="3">
    <source>
        <dbReference type="EMBL" id="CCD47766.1"/>
    </source>
</evidence>
<sequence length="233" mass="25524">MRQLLSLRQTCTPGKRKQNIKALAALAFLLALETKVVDADKIACEQFINDPTSPKAIGLGSQAQGDSNRIYNELGLLKVEFKLKVGKWRKRIGAKVMGRKRRKCGSERSRASGGGVVRSEFGGKSLSNRIGFLGSNGEEGEESDGGKNCDGGECGSQDDLWSESSENDSDAEGEGRVRKPRDKSWKGIRKAVGGKGPMKSPITLEVGQESVGQGDSFRLRYRNFLLGRKHWDY</sequence>
<protein>
    <submittedName>
        <fullName evidence="3">Uncharacterized protein</fullName>
    </submittedName>
</protein>
<dbReference type="HOGENOM" id="CLU_1189755_0_0_1"/>
<feature type="region of interest" description="Disordered" evidence="1">
    <location>
        <begin position="132"/>
        <end position="210"/>
    </location>
</feature>
<proteinExistence type="predicted"/>
<evidence type="ECO:0000256" key="2">
    <source>
        <dbReference type="SAM" id="SignalP"/>
    </source>
</evidence>
<dbReference type="AlphaFoldDB" id="G2Y526"/>
<name>G2Y526_BOTF4</name>
<gene>
    <name evidence="3" type="ORF">BofuT4_P037460.1</name>
</gene>
<dbReference type="EMBL" id="FQ790287">
    <property type="protein sequence ID" value="CCD47766.1"/>
    <property type="molecule type" value="Genomic_DNA"/>
</dbReference>
<evidence type="ECO:0000256" key="1">
    <source>
        <dbReference type="SAM" id="MobiDB-lite"/>
    </source>
</evidence>
<feature type="signal peptide" evidence="2">
    <location>
        <begin position="1"/>
        <end position="39"/>
    </location>
</feature>
<dbReference type="STRING" id="999810.G2Y526"/>
<keyword evidence="2" id="KW-0732">Signal</keyword>
<dbReference type="InParanoid" id="G2Y526"/>
<organism evidence="3 4">
    <name type="scientific">Botryotinia fuckeliana (strain T4)</name>
    <name type="common">Noble rot fungus</name>
    <name type="synonym">Botrytis cinerea</name>
    <dbReference type="NCBI Taxonomy" id="999810"/>
    <lineage>
        <taxon>Eukaryota</taxon>
        <taxon>Fungi</taxon>
        <taxon>Dikarya</taxon>
        <taxon>Ascomycota</taxon>
        <taxon>Pezizomycotina</taxon>
        <taxon>Leotiomycetes</taxon>
        <taxon>Helotiales</taxon>
        <taxon>Sclerotiniaceae</taxon>
        <taxon>Botrytis</taxon>
    </lineage>
</organism>
<feature type="region of interest" description="Disordered" evidence="1">
    <location>
        <begin position="99"/>
        <end position="119"/>
    </location>
</feature>
<feature type="compositionally biased region" description="Basic and acidic residues" evidence="1">
    <location>
        <begin position="173"/>
        <end position="185"/>
    </location>
</feature>
<evidence type="ECO:0000313" key="4">
    <source>
        <dbReference type="Proteomes" id="UP000008177"/>
    </source>
</evidence>